<name>A0A1Y6L1A1_9GAMM</name>
<proteinExistence type="predicted"/>
<evidence type="ECO:0008006" key="3">
    <source>
        <dbReference type="Google" id="ProtNLM"/>
    </source>
</evidence>
<organism evidence="1 2">
    <name type="scientific">Photobacterium aquimaris</name>
    <dbReference type="NCBI Taxonomy" id="512643"/>
    <lineage>
        <taxon>Bacteria</taxon>
        <taxon>Pseudomonadati</taxon>
        <taxon>Pseudomonadota</taxon>
        <taxon>Gammaproteobacteria</taxon>
        <taxon>Vibrionales</taxon>
        <taxon>Vibrionaceae</taxon>
        <taxon>Photobacterium</taxon>
    </lineage>
</organism>
<reference evidence="2" key="1">
    <citation type="submission" date="2017-06" db="EMBL/GenBank/DDBJ databases">
        <authorList>
            <person name="Rodrigo-Torres L."/>
            <person name="Arahal R. D."/>
            <person name="Lucena T."/>
        </authorList>
    </citation>
    <scope>NUCLEOTIDE SEQUENCE [LARGE SCALE GENOMIC DNA]</scope>
    <source>
        <strain evidence="2">type strain: CECT 9192</strain>
    </source>
</reference>
<evidence type="ECO:0000313" key="1">
    <source>
        <dbReference type="EMBL" id="SMY18199.1"/>
    </source>
</evidence>
<protein>
    <recommendedName>
        <fullName evidence="3">Molecular chaperone GroEL</fullName>
    </recommendedName>
</protein>
<sequence length="152" mass="17072">MTDFSYAVEMIEDDKPFSMGQVNTNEIPSEALTTYTQLISQLLQQPEQGKRYAGFGFEGAEKLAFSALQITEHDQIGAGMVYNPDDNGDNFVLIGRVFFSIKESKVSFNMEPNADDVLVQGEVDLRGYIQSFIICFMAAWVELNQQHLPTNN</sequence>
<keyword evidence="2" id="KW-1185">Reference proteome</keyword>
<dbReference type="AlphaFoldDB" id="A0A1Y6L1A1"/>
<evidence type="ECO:0000313" key="2">
    <source>
        <dbReference type="Proteomes" id="UP000196485"/>
    </source>
</evidence>
<dbReference type="EMBL" id="FYAH01000013">
    <property type="protein sequence ID" value="SMY18199.1"/>
    <property type="molecule type" value="Genomic_DNA"/>
</dbReference>
<dbReference type="RefSeq" id="WP_087821868.1">
    <property type="nucleotide sequence ID" value="NZ_FYAH01000013.1"/>
</dbReference>
<gene>
    <name evidence="1" type="ORF">PAQU9191_03540</name>
</gene>
<dbReference type="Proteomes" id="UP000196485">
    <property type="component" value="Unassembled WGS sequence"/>
</dbReference>
<accession>A0A1Y6L1A1</accession>